<evidence type="ECO:0000259" key="3">
    <source>
        <dbReference type="Pfam" id="PF06791"/>
    </source>
</evidence>
<evidence type="ECO:0000256" key="2">
    <source>
        <dbReference type="SAM" id="MobiDB-lite"/>
    </source>
</evidence>
<comment type="caution">
    <text evidence="4">The sequence shown here is derived from an EMBL/GenBank/DDBJ whole genome shotgun (WGS) entry which is preliminary data.</text>
</comment>
<keyword evidence="1" id="KW-0175">Coiled coil</keyword>
<feature type="domain" description="Bacteriophage tail tape measure N-terminal" evidence="3">
    <location>
        <begin position="157"/>
        <end position="239"/>
    </location>
</feature>
<dbReference type="Proteomes" id="UP000186894">
    <property type="component" value="Unassembled WGS sequence"/>
</dbReference>
<reference evidence="4 5" key="1">
    <citation type="submission" date="2016-09" db="EMBL/GenBank/DDBJ databases">
        <title>Rhizobium oryziradicis sp. nov., isolated from the root of rice.</title>
        <authorList>
            <person name="Zhao J."/>
            <person name="Zhang X."/>
        </authorList>
    </citation>
    <scope>NUCLEOTIDE SEQUENCE [LARGE SCALE GENOMIC DNA]</scope>
    <source>
        <strain evidence="4 5">N19</strain>
    </source>
</reference>
<accession>A0A1Q8ZS63</accession>
<dbReference type="RefSeq" id="WP_075640255.1">
    <property type="nucleotide sequence ID" value="NZ_MKIM01000027.1"/>
</dbReference>
<protein>
    <submittedName>
        <fullName evidence="4">Phage tail protein</fullName>
    </submittedName>
</protein>
<dbReference type="STRING" id="1867956.BJF95_09695"/>
<sequence length="789" mass="82629">MSDNSDDLIISISTDLATVKRSLNKLVSDVGQASSGIEKRFAATGKAINASMSTSMQKQIEQMVGIGTKGAKEWNGVLADQGKELERLRAQYSPLFAVIQNYKQAVSEIRRAHAVGAISANEMAAAISKERQSALASTAAIKGRNAALANMPTAAKVGNNSHYTSNIAAQFQDIGVTAMGGMSPVQIAFQQGTQLSAVLNDMKASGQGAGAALAGAFSSIISPVSLVTIGLVAASAAAIQYFSGILSNDDEAAGVLKEQAQLISMVAERWGDTIPVLREYADQLRRAQDGADLREGAKIINEKTLADVKKEVAEAGASIADLVSKLQAAGEEAEVIKRLQDAFAAFTKAAKDGKLETADVERVQTALADAVNSSGIPAISTFASAFKDLAGEALTANKNVQGVMDAVSRSSDITTWRSYNKETGKLGLEGQTNDGPIQGESFATPEDGPMPEKRPLIELIGTPWVPKAKAASAPKKTAEDRFAEDMRAMNDRTAALKQEIALVGQSNEEQVRRRAALNMEQNALADLREEARKKGETDLEGITLSPDKINAINREAAAYAEQVQVLQKVQDAQQNAENAAREFYDTAKSGFADVVTGAESLNDALSSLLKKLGDLMLNSAFDSAFGGSSASGSGGWLTGVAKALGFADGGKIQAFAGGGKLSGPGTGRSDDILMWGSNGEYMVNAASTAKYLPLLEAINKNKLPAFASGGLLGGGSIPQISTPRIPDLAGAAANRNSPLQINYNPVIDARGADAAAVARLEQAQAQDRKMLPAQVVNALRDARARGVKI</sequence>
<proteinExistence type="predicted"/>
<dbReference type="Pfam" id="PF06791">
    <property type="entry name" value="TMP_2"/>
    <property type="match status" value="1"/>
</dbReference>
<evidence type="ECO:0000313" key="5">
    <source>
        <dbReference type="Proteomes" id="UP000186894"/>
    </source>
</evidence>
<evidence type="ECO:0000256" key="1">
    <source>
        <dbReference type="SAM" id="Coils"/>
    </source>
</evidence>
<dbReference type="EMBL" id="MKIM01000027">
    <property type="protein sequence ID" value="OLP44741.1"/>
    <property type="molecule type" value="Genomic_DNA"/>
</dbReference>
<dbReference type="OrthoDB" id="8421800at2"/>
<dbReference type="InterPro" id="IPR009628">
    <property type="entry name" value="Phage_tape_measure_N"/>
</dbReference>
<feature type="coiled-coil region" evidence="1">
    <location>
        <begin position="517"/>
        <end position="582"/>
    </location>
</feature>
<dbReference type="AlphaFoldDB" id="A0A1Q8ZS63"/>
<feature type="region of interest" description="Disordered" evidence="2">
    <location>
        <begin position="425"/>
        <end position="450"/>
    </location>
</feature>
<organism evidence="4 5">
    <name type="scientific">Rhizobium oryziradicis</name>
    <dbReference type="NCBI Taxonomy" id="1867956"/>
    <lineage>
        <taxon>Bacteria</taxon>
        <taxon>Pseudomonadati</taxon>
        <taxon>Pseudomonadota</taxon>
        <taxon>Alphaproteobacteria</taxon>
        <taxon>Hyphomicrobiales</taxon>
        <taxon>Rhizobiaceae</taxon>
        <taxon>Rhizobium/Agrobacterium group</taxon>
        <taxon>Rhizobium</taxon>
    </lineage>
</organism>
<name>A0A1Q8ZS63_9HYPH</name>
<gene>
    <name evidence="4" type="ORF">BJF95_09695</name>
</gene>
<keyword evidence="5" id="KW-1185">Reference proteome</keyword>
<evidence type="ECO:0000313" key="4">
    <source>
        <dbReference type="EMBL" id="OLP44741.1"/>
    </source>
</evidence>